<evidence type="ECO:0000313" key="1">
    <source>
        <dbReference type="Proteomes" id="UP000504637"/>
    </source>
</evidence>
<dbReference type="GeneID" id="54356971"/>
<gene>
    <name evidence="2" type="ORF">K489DRAFT_145481</name>
</gene>
<reference evidence="2" key="3">
    <citation type="submission" date="2025-08" db="UniProtKB">
        <authorList>
            <consortium name="RefSeq"/>
        </authorList>
    </citation>
    <scope>IDENTIFICATION</scope>
    <source>
        <strain evidence="2">CBS 342.82</strain>
    </source>
</reference>
<dbReference type="AlphaFoldDB" id="A0A6J3MDL8"/>
<sequence>MIKVAHRSNGLRHVVGFIVYTEVLNEPCTFCEEISMSIGIKASEKNTMLLANIRQYLPFLVLPASKTFGAVCLPLARLVSCKPSRNRARMRVKIHDGSIGGPVIFSVHAFELGFILPKRQVASNDSQAAALSTSLRYQSNSLSTPLTLFVSSSSIKCQLSALHRFVEHLAPVIKLKLIRRYTFFELRDQGRFATA</sequence>
<accession>A0A6J3MDL8</accession>
<reference evidence="2" key="1">
    <citation type="submission" date="2020-01" db="EMBL/GenBank/DDBJ databases">
        <authorList>
            <consortium name="DOE Joint Genome Institute"/>
            <person name="Haridas S."/>
            <person name="Albert R."/>
            <person name="Binder M."/>
            <person name="Bloem J."/>
            <person name="Labutti K."/>
            <person name="Salamov A."/>
            <person name="Andreopoulos B."/>
            <person name="Baker S.E."/>
            <person name="Barry K."/>
            <person name="Bills G."/>
            <person name="Bluhm B.H."/>
            <person name="Cannon C."/>
            <person name="Castanera R."/>
            <person name="Culley D.E."/>
            <person name="Daum C."/>
            <person name="Ezra D."/>
            <person name="Gonzalez J.B."/>
            <person name="Henrissat B."/>
            <person name="Kuo A."/>
            <person name="Liang C."/>
            <person name="Lipzen A."/>
            <person name="Lutzoni F."/>
            <person name="Magnuson J."/>
            <person name="Mondo S."/>
            <person name="Nolan M."/>
            <person name="Ohm R."/>
            <person name="Pangilinan J."/>
            <person name="Park H.-J."/>
            <person name="Ramirez L."/>
            <person name="Alfaro M."/>
            <person name="Sun H."/>
            <person name="Tritt A."/>
            <person name="Yoshinaga Y."/>
            <person name="Zwiers L.-H."/>
            <person name="Turgeon B.G."/>
            <person name="Goodwin S.B."/>
            <person name="Spatafora J.W."/>
            <person name="Crous P.W."/>
            <person name="Grigoriev I.V."/>
        </authorList>
    </citation>
    <scope>NUCLEOTIDE SEQUENCE</scope>
    <source>
        <strain evidence="2">CBS 342.82</strain>
    </source>
</reference>
<evidence type="ECO:0000313" key="2">
    <source>
        <dbReference type="RefSeq" id="XP_033461978.1"/>
    </source>
</evidence>
<reference evidence="2" key="2">
    <citation type="submission" date="2020-04" db="EMBL/GenBank/DDBJ databases">
        <authorList>
            <consortium name="NCBI Genome Project"/>
        </authorList>
    </citation>
    <scope>NUCLEOTIDE SEQUENCE</scope>
    <source>
        <strain evidence="2">CBS 342.82</strain>
    </source>
</reference>
<proteinExistence type="predicted"/>
<dbReference type="Proteomes" id="UP000504637">
    <property type="component" value="Unplaced"/>
</dbReference>
<protein>
    <submittedName>
        <fullName evidence="2">Uncharacterized protein</fullName>
    </submittedName>
</protein>
<name>A0A6J3MDL8_9PEZI</name>
<dbReference type="RefSeq" id="XP_033461978.1">
    <property type="nucleotide sequence ID" value="XM_033599172.1"/>
</dbReference>
<organism evidence="2">
    <name type="scientific">Dissoconium aciculare CBS 342.82</name>
    <dbReference type="NCBI Taxonomy" id="1314786"/>
    <lineage>
        <taxon>Eukaryota</taxon>
        <taxon>Fungi</taxon>
        <taxon>Dikarya</taxon>
        <taxon>Ascomycota</taxon>
        <taxon>Pezizomycotina</taxon>
        <taxon>Dothideomycetes</taxon>
        <taxon>Dothideomycetidae</taxon>
        <taxon>Mycosphaerellales</taxon>
        <taxon>Dissoconiaceae</taxon>
        <taxon>Dissoconium</taxon>
    </lineage>
</organism>
<keyword evidence="1" id="KW-1185">Reference proteome</keyword>